<name>A0A8X6PGB4_NEPPI</name>
<gene>
    <name evidence="2" type="primary">pol</name>
    <name evidence="2" type="ORF">NPIL_677691</name>
</gene>
<dbReference type="Proteomes" id="UP000887013">
    <property type="component" value="Unassembled WGS sequence"/>
</dbReference>
<dbReference type="InterPro" id="IPR041577">
    <property type="entry name" value="RT_RNaseH_2"/>
</dbReference>
<sequence>MGADQVEYLGYLITAEGSCPLPVKVEAINNYKIPNTIHELRTFLEMINFYRKYLKNAAKTQTPLHDMLKGAKKKDRRKVPWIEGTIKNFEQCKSGLAKAALLSFKKFGLPLSLCADASDFAIGSVLQQYVDESWKPIAFYSKKA</sequence>
<dbReference type="InterPro" id="IPR043502">
    <property type="entry name" value="DNA/RNA_pol_sf"/>
</dbReference>
<accession>A0A8X6PGB4</accession>
<reference evidence="2" key="1">
    <citation type="submission" date="2020-08" db="EMBL/GenBank/DDBJ databases">
        <title>Multicomponent nature underlies the extraordinary mechanical properties of spider dragline silk.</title>
        <authorList>
            <person name="Kono N."/>
            <person name="Nakamura H."/>
            <person name="Mori M."/>
            <person name="Yoshida Y."/>
            <person name="Ohtoshi R."/>
            <person name="Malay A.D."/>
            <person name="Moran D.A.P."/>
            <person name="Tomita M."/>
            <person name="Numata K."/>
            <person name="Arakawa K."/>
        </authorList>
    </citation>
    <scope>NUCLEOTIDE SEQUENCE</scope>
</reference>
<keyword evidence="3" id="KW-1185">Reference proteome</keyword>
<proteinExistence type="predicted"/>
<evidence type="ECO:0000313" key="2">
    <source>
        <dbReference type="EMBL" id="GFT68990.1"/>
    </source>
</evidence>
<evidence type="ECO:0000313" key="3">
    <source>
        <dbReference type="Proteomes" id="UP000887013"/>
    </source>
</evidence>
<dbReference type="InterPro" id="IPR043128">
    <property type="entry name" value="Rev_trsase/Diguanyl_cyclase"/>
</dbReference>
<dbReference type="OrthoDB" id="7698356at2759"/>
<comment type="caution">
    <text evidence="2">The sequence shown here is derived from an EMBL/GenBank/DDBJ whole genome shotgun (WGS) entry which is preliminary data.</text>
</comment>
<dbReference type="InterPro" id="IPR051320">
    <property type="entry name" value="Viral_Replic_Matur_Polypro"/>
</dbReference>
<evidence type="ECO:0000259" key="1">
    <source>
        <dbReference type="Pfam" id="PF17919"/>
    </source>
</evidence>
<dbReference type="Gene3D" id="3.30.70.270">
    <property type="match status" value="1"/>
</dbReference>
<dbReference type="GO" id="GO:0071897">
    <property type="term" value="P:DNA biosynthetic process"/>
    <property type="evidence" value="ECO:0007669"/>
    <property type="project" value="UniProtKB-ARBA"/>
</dbReference>
<dbReference type="EMBL" id="BMAW01116069">
    <property type="protein sequence ID" value="GFT68990.1"/>
    <property type="molecule type" value="Genomic_DNA"/>
</dbReference>
<dbReference type="PANTHER" id="PTHR33064">
    <property type="entry name" value="POL PROTEIN"/>
    <property type="match status" value="1"/>
</dbReference>
<dbReference type="SUPFAM" id="SSF56672">
    <property type="entry name" value="DNA/RNA polymerases"/>
    <property type="match status" value="1"/>
</dbReference>
<dbReference type="Pfam" id="PF17919">
    <property type="entry name" value="RT_RNaseH_2"/>
    <property type="match status" value="1"/>
</dbReference>
<dbReference type="PANTHER" id="PTHR33064:SF37">
    <property type="entry name" value="RIBONUCLEASE H"/>
    <property type="match status" value="1"/>
</dbReference>
<dbReference type="AlphaFoldDB" id="A0A8X6PGB4"/>
<protein>
    <submittedName>
        <fullName evidence="2">Retrovirus-related Pol polyprotein from transposon opus</fullName>
    </submittedName>
</protein>
<feature type="domain" description="Reverse transcriptase/retrotransposon-derived protein RNase H-like" evidence="1">
    <location>
        <begin position="81"/>
        <end position="143"/>
    </location>
</feature>
<organism evidence="2 3">
    <name type="scientific">Nephila pilipes</name>
    <name type="common">Giant wood spider</name>
    <name type="synonym">Nephila maculata</name>
    <dbReference type="NCBI Taxonomy" id="299642"/>
    <lineage>
        <taxon>Eukaryota</taxon>
        <taxon>Metazoa</taxon>
        <taxon>Ecdysozoa</taxon>
        <taxon>Arthropoda</taxon>
        <taxon>Chelicerata</taxon>
        <taxon>Arachnida</taxon>
        <taxon>Araneae</taxon>
        <taxon>Araneomorphae</taxon>
        <taxon>Entelegynae</taxon>
        <taxon>Araneoidea</taxon>
        <taxon>Nephilidae</taxon>
        <taxon>Nephila</taxon>
    </lineage>
</organism>